<feature type="transmembrane region" description="Helical" evidence="2">
    <location>
        <begin position="46"/>
        <end position="68"/>
    </location>
</feature>
<organism evidence="3">
    <name type="scientific">uncultured Caudovirales phage</name>
    <dbReference type="NCBI Taxonomy" id="2100421"/>
    <lineage>
        <taxon>Viruses</taxon>
        <taxon>Duplodnaviria</taxon>
        <taxon>Heunggongvirae</taxon>
        <taxon>Uroviricota</taxon>
        <taxon>Caudoviricetes</taxon>
        <taxon>Peduoviridae</taxon>
        <taxon>Maltschvirus</taxon>
        <taxon>Maltschvirus maltsch</taxon>
    </lineage>
</organism>
<evidence type="ECO:0000313" key="3">
    <source>
        <dbReference type="EMBL" id="CAB5194766.1"/>
    </source>
</evidence>
<gene>
    <name evidence="3" type="ORF">UFOVP168_24</name>
</gene>
<keyword evidence="2" id="KW-1133">Transmembrane helix</keyword>
<protein>
    <submittedName>
        <fullName evidence="3">Uncharacterized protein</fullName>
    </submittedName>
</protein>
<evidence type="ECO:0000256" key="2">
    <source>
        <dbReference type="SAM" id="Phobius"/>
    </source>
</evidence>
<keyword evidence="1" id="KW-0175">Coiled coil</keyword>
<accession>A0A6J7WGI2</accession>
<keyword evidence="2" id="KW-0472">Membrane</keyword>
<keyword evidence="2" id="KW-0812">Transmembrane</keyword>
<reference evidence="3" key="1">
    <citation type="submission" date="2020-05" db="EMBL/GenBank/DDBJ databases">
        <authorList>
            <person name="Chiriac C."/>
            <person name="Salcher M."/>
            <person name="Ghai R."/>
            <person name="Kavagutti S V."/>
        </authorList>
    </citation>
    <scope>NUCLEOTIDE SEQUENCE</scope>
</reference>
<proteinExistence type="predicted"/>
<name>A0A6J7WGI2_9CAUD</name>
<dbReference type="EMBL" id="LR798220">
    <property type="protein sequence ID" value="CAB5194766.1"/>
    <property type="molecule type" value="Genomic_DNA"/>
</dbReference>
<feature type="coiled-coil region" evidence="1">
    <location>
        <begin position="2"/>
        <end position="36"/>
    </location>
</feature>
<evidence type="ECO:0000256" key="1">
    <source>
        <dbReference type="SAM" id="Coils"/>
    </source>
</evidence>
<sequence>MNDGLHREIGAHDKAIETLEREVREMRAALVRIEATLAETKGGIRILLGVASVAGAIGALIVKVLAALKAGQ</sequence>